<keyword evidence="1" id="KW-0472">Membrane</keyword>
<proteinExistence type="predicted"/>
<evidence type="ECO:0000313" key="2">
    <source>
        <dbReference type="EMBL" id="AIE85191.1"/>
    </source>
</evidence>
<dbReference type="RefSeq" id="WP_025226220.1">
    <property type="nucleotide sequence ID" value="NZ_CP007139.1"/>
</dbReference>
<dbReference type="KEGG" id="fgi:OP10G_1823"/>
<keyword evidence="1" id="KW-0812">Transmembrane</keyword>
<name>A0A068NP27_FIMGI</name>
<keyword evidence="3" id="KW-1185">Reference proteome</keyword>
<feature type="transmembrane region" description="Helical" evidence="1">
    <location>
        <begin position="7"/>
        <end position="27"/>
    </location>
</feature>
<protein>
    <submittedName>
        <fullName evidence="2">Uncharacterized protein</fullName>
    </submittedName>
</protein>
<reference evidence="2" key="1">
    <citation type="journal article" date="2014" name="PLoS ONE">
        <title>The first complete genome sequence of the class fimbriimonadia in the phylum armatimonadetes.</title>
        <authorList>
            <person name="Hu Z.Y."/>
            <person name="Wang Y.Z."/>
            <person name="Im W.T."/>
            <person name="Wang S.Y."/>
            <person name="Zhao G.P."/>
            <person name="Zheng H.J."/>
            <person name="Quan Z.X."/>
        </authorList>
    </citation>
    <scope>NUCLEOTIDE SEQUENCE [LARGE SCALE GENOMIC DNA]</scope>
    <source>
        <strain evidence="2">Gsoil 348</strain>
    </source>
</reference>
<dbReference type="Proteomes" id="UP000027982">
    <property type="component" value="Chromosome"/>
</dbReference>
<evidence type="ECO:0000256" key="1">
    <source>
        <dbReference type="SAM" id="Phobius"/>
    </source>
</evidence>
<reference evidence="2" key="2">
    <citation type="submission" date="2014-01" db="EMBL/GenBank/DDBJ databases">
        <authorList>
            <person name="Hu Z.-Y."/>
            <person name="Wang Y.-Z."/>
            <person name="Im W.-T."/>
            <person name="Wang S.-Y."/>
            <person name="Zhao G.-P."/>
            <person name="Zheng H.-J."/>
            <person name="Quan Z.-X."/>
        </authorList>
    </citation>
    <scope>NUCLEOTIDE SEQUENCE</scope>
    <source>
        <strain evidence="2">Gsoil 348</strain>
    </source>
</reference>
<dbReference type="EMBL" id="CP007139">
    <property type="protein sequence ID" value="AIE85191.1"/>
    <property type="molecule type" value="Genomic_DNA"/>
</dbReference>
<sequence>MSSQPVLRVLSTMAGVLGLALLLFAFVLKALSLILFLMAATVFILALATSVAASRNQMG</sequence>
<feature type="transmembrane region" description="Helical" evidence="1">
    <location>
        <begin position="33"/>
        <end position="53"/>
    </location>
</feature>
<organism evidence="2 3">
    <name type="scientific">Fimbriimonas ginsengisoli Gsoil 348</name>
    <dbReference type="NCBI Taxonomy" id="661478"/>
    <lineage>
        <taxon>Bacteria</taxon>
        <taxon>Bacillati</taxon>
        <taxon>Armatimonadota</taxon>
        <taxon>Fimbriimonadia</taxon>
        <taxon>Fimbriimonadales</taxon>
        <taxon>Fimbriimonadaceae</taxon>
        <taxon>Fimbriimonas</taxon>
    </lineage>
</organism>
<keyword evidence="1" id="KW-1133">Transmembrane helix</keyword>
<dbReference type="HOGENOM" id="CLU_2953711_0_0_0"/>
<accession>A0A068NP27</accession>
<dbReference type="AlphaFoldDB" id="A0A068NP27"/>
<evidence type="ECO:0000313" key="3">
    <source>
        <dbReference type="Proteomes" id="UP000027982"/>
    </source>
</evidence>
<gene>
    <name evidence="2" type="ORF">OP10G_1823</name>
</gene>